<dbReference type="PROSITE" id="PS50879">
    <property type="entry name" value="RNASE_H_1"/>
    <property type="match status" value="1"/>
</dbReference>
<dbReference type="CDD" id="cd09279">
    <property type="entry name" value="RNase_HI_like"/>
    <property type="match status" value="1"/>
</dbReference>
<dbReference type="InterPro" id="IPR036397">
    <property type="entry name" value="RNaseH_sf"/>
</dbReference>
<proteinExistence type="predicted"/>
<evidence type="ECO:0000313" key="2">
    <source>
        <dbReference type="EMBL" id="OGY17279.1"/>
    </source>
</evidence>
<dbReference type="GO" id="GO:0004523">
    <property type="term" value="F:RNA-DNA hybrid ribonuclease activity"/>
    <property type="evidence" value="ECO:0007669"/>
    <property type="project" value="InterPro"/>
</dbReference>
<organism evidence="2 3">
    <name type="scientific">Candidatus Chisholmbacteria bacterium RIFCSPHIGHO2_01_FULL_48_12</name>
    <dbReference type="NCBI Taxonomy" id="1797589"/>
    <lineage>
        <taxon>Bacteria</taxon>
        <taxon>Candidatus Chisholmiibacteriota</taxon>
    </lineage>
</organism>
<comment type="caution">
    <text evidence="2">The sequence shown here is derived from an EMBL/GenBank/DDBJ whole genome shotgun (WGS) entry which is preliminary data.</text>
</comment>
<dbReference type="InterPro" id="IPR012337">
    <property type="entry name" value="RNaseH-like_sf"/>
</dbReference>
<reference evidence="2 3" key="1">
    <citation type="journal article" date="2016" name="Nat. Commun.">
        <title>Thousands of microbial genomes shed light on interconnected biogeochemical processes in an aquifer system.</title>
        <authorList>
            <person name="Anantharaman K."/>
            <person name="Brown C.T."/>
            <person name="Hug L.A."/>
            <person name="Sharon I."/>
            <person name="Castelle C.J."/>
            <person name="Probst A.J."/>
            <person name="Thomas B.C."/>
            <person name="Singh A."/>
            <person name="Wilkins M.J."/>
            <person name="Karaoz U."/>
            <person name="Brodie E.L."/>
            <person name="Williams K.H."/>
            <person name="Hubbard S.S."/>
            <person name="Banfield J.F."/>
        </authorList>
    </citation>
    <scope>NUCLEOTIDE SEQUENCE [LARGE SCALE GENOMIC DNA]</scope>
</reference>
<dbReference type="EMBL" id="MHCH01000030">
    <property type="protein sequence ID" value="OGY17279.1"/>
    <property type="molecule type" value="Genomic_DNA"/>
</dbReference>
<dbReference type="InterPro" id="IPR002156">
    <property type="entry name" value="RNaseH_domain"/>
</dbReference>
<name>A0A1G1VPF4_9BACT</name>
<dbReference type="SUPFAM" id="SSF53098">
    <property type="entry name" value="Ribonuclease H-like"/>
    <property type="match status" value="1"/>
</dbReference>
<gene>
    <name evidence="2" type="ORF">A2784_03670</name>
</gene>
<dbReference type="Proteomes" id="UP000177324">
    <property type="component" value="Unassembled WGS sequence"/>
</dbReference>
<dbReference type="AlphaFoldDB" id="A0A1G1VPF4"/>
<dbReference type="GO" id="GO:0003676">
    <property type="term" value="F:nucleic acid binding"/>
    <property type="evidence" value="ECO:0007669"/>
    <property type="project" value="InterPro"/>
</dbReference>
<sequence length="141" mass="15412">MKLSIFCDGGARGNPGPAATGFVVKDHTGHILHQHSEAIGTATNNVAEYRAVLSALQWLIPQLDARRYQLDAVNFFLDSALVVNQLNGRFKIKSAHLRDLIVQVKILESKVTAPITYTAIPRTQNSQADSLVNQALDSSFL</sequence>
<accession>A0A1G1VPF4</accession>
<protein>
    <recommendedName>
        <fullName evidence="1">RNase H type-1 domain-containing protein</fullName>
    </recommendedName>
</protein>
<dbReference type="PANTHER" id="PTHR47723">
    <property type="entry name" value="OS05G0353850 PROTEIN"/>
    <property type="match status" value="1"/>
</dbReference>
<dbReference type="PANTHER" id="PTHR47723:SF24">
    <property type="entry name" value="RNASE H TYPE-1 DOMAIN-CONTAINING PROTEIN"/>
    <property type="match status" value="1"/>
</dbReference>
<feature type="domain" description="RNase H type-1" evidence="1">
    <location>
        <begin position="1"/>
        <end position="137"/>
    </location>
</feature>
<evidence type="ECO:0000259" key="1">
    <source>
        <dbReference type="PROSITE" id="PS50879"/>
    </source>
</evidence>
<evidence type="ECO:0000313" key="3">
    <source>
        <dbReference type="Proteomes" id="UP000177324"/>
    </source>
</evidence>
<dbReference type="Gene3D" id="3.30.420.10">
    <property type="entry name" value="Ribonuclease H-like superfamily/Ribonuclease H"/>
    <property type="match status" value="1"/>
</dbReference>
<dbReference type="InterPro" id="IPR053151">
    <property type="entry name" value="RNase_H-like"/>
</dbReference>
<dbReference type="Pfam" id="PF13456">
    <property type="entry name" value="RVT_3"/>
    <property type="match status" value="1"/>
</dbReference>
<dbReference type="STRING" id="1797589.A2784_03670"/>